<dbReference type="GeneID" id="66348192"/>
<evidence type="ECO:0000313" key="2">
    <source>
        <dbReference type="Proteomes" id="UP000051794"/>
    </source>
</evidence>
<dbReference type="RefSeq" id="WP_054449497.1">
    <property type="nucleotide sequence ID" value="NZ_AZCK01000012.1"/>
</dbReference>
<organism evidence="1 2">
    <name type="scientific">Apilactobacillus kunkeei DSM 12361 = ATCC 700308</name>
    <dbReference type="NCBI Taxonomy" id="1423768"/>
    <lineage>
        <taxon>Bacteria</taxon>
        <taxon>Bacillati</taxon>
        <taxon>Bacillota</taxon>
        <taxon>Bacilli</taxon>
        <taxon>Lactobacillales</taxon>
        <taxon>Lactobacillaceae</taxon>
        <taxon>Apilactobacillus</taxon>
    </lineage>
</organism>
<sequence length="68" mass="8027">MKDNKQSIEMQSDDFKSEMIKKKLSQSYSAIRDYLSVIELNYRNKYEQMNLSNLSALLFEDGAFIHLD</sequence>
<dbReference type="Proteomes" id="UP000051794">
    <property type="component" value="Unassembled WGS sequence"/>
</dbReference>
<proteinExistence type="predicted"/>
<accession>A0A0R1FME1</accession>
<dbReference type="EMBL" id="AZCK01000012">
    <property type="protein sequence ID" value="KRK23020.1"/>
    <property type="molecule type" value="Genomic_DNA"/>
</dbReference>
<evidence type="ECO:0000313" key="1">
    <source>
        <dbReference type="EMBL" id="KRK23020.1"/>
    </source>
</evidence>
<reference evidence="1 2" key="1">
    <citation type="journal article" date="2015" name="Genome Announc.">
        <title>Expanding the biotechnology potential of lactobacilli through comparative genomics of 213 strains and associated genera.</title>
        <authorList>
            <person name="Sun Z."/>
            <person name="Harris H.M."/>
            <person name="McCann A."/>
            <person name="Guo C."/>
            <person name="Argimon S."/>
            <person name="Zhang W."/>
            <person name="Yang X."/>
            <person name="Jeffery I.B."/>
            <person name="Cooney J.C."/>
            <person name="Kagawa T.F."/>
            <person name="Liu W."/>
            <person name="Song Y."/>
            <person name="Salvetti E."/>
            <person name="Wrobel A."/>
            <person name="Rasinkangas P."/>
            <person name="Parkhill J."/>
            <person name="Rea M.C."/>
            <person name="O'Sullivan O."/>
            <person name="Ritari J."/>
            <person name="Douillard F.P."/>
            <person name="Paul Ross R."/>
            <person name="Yang R."/>
            <person name="Briner A.E."/>
            <person name="Felis G.E."/>
            <person name="de Vos W.M."/>
            <person name="Barrangou R."/>
            <person name="Klaenhammer T.R."/>
            <person name="Caufield P.W."/>
            <person name="Cui Y."/>
            <person name="Zhang H."/>
            <person name="O'Toole P.W."/>
        </authorList>
    </citation>
    <scope>NUCLEOTIDE SEQUENCE [LARGE SCALE GENOMIC DNA]</scope>
    <source>
        <strain evidence="1 2">DSM 12361</strain>
    </source>
</reference>
<gene>
    <name evidence="1" type="ORF">FD43_GL000336</name>
</gene>
<dbReference type="PATRIC" id="fig|1423768.4.peg.339"/>
<dbReference type="AlphaFoldDB" id="A0A0R1FME1"/>
<comment type="caution">
    <text evidence="1">The sequence shown here is derived from an EMBL/GenBank/DDBJ whole genome shotgun (WGS) entry which is preliminary data.</text>
</comment>
<name>A0A0R1FME1_9LACO</name>
<protein>
    <submittedName>
        <fullName evidence="1">Uncharacterized protein</fullName>
    </submittedName>
</protein>